<keyword evidence="2" id="KW-1185">Reference proteome</keyword>
<accession>A0ABS3D9H6</accession>
<dbReference type="RefSeq" id="WP_207051161.1">
    <property type="nucleotide sequence ID" value="NZ_JAFIMU010000007.1"/>
</dbReference>
<proteinExistence type="predicted"/>
<evidence type="ECO:0000313" key="2">
    <source>
        <dbReference type="Proteomes" id="UP000664052"/>
    </source>
</evidence>
<reference evidence="1 2" key="1">
    <citation type="submission" date="2021-02" db="EMBL/GenBank/DDBJ databases">
        <title>De Novo genome assembly of isolated myxobacteria.</title>
        <authorList>
            <person name="Stevens D.C."/>
        </authorList>
    </citation>
    <scope>NUCLEOTIDE SEQUENCE [LARGE SCALE GENOMIC DNA]</scope>
    <source>
        <strain evidence="1 2">ATCC 29039</strain>
    </source>
</reference>
<name>A0ABS3D9H6_9BACT</name>
<dbReference type="EMBL" id="JAFIMU010000007">
    <property type="protein sequence ID" value="MBN8228329.1"/>
    <property type="molecule type" value="Genomic_DNA"/>
</dbReference>
<organism evidence="1 2">
    <name type="scientific">Corallococcus macrosporus</name>
    <dbReference type="NCBI Taxonomy" id="35"/>
    <lineage>
        <taxon>Bacteria</taxon>
        <taxon>Pseudomonadati</taxon>
        <taxon>Myxococcota</taxon>
        <taxon>Myxococcia</taxon>
        <taxon>Myxococcales</taxon>
        <taxon>Cystobacterineae</taxon>
        <taxon>Myxococcaceae</taxon>
        <taxon>Corallococcus</taxon>
    </lineage>
</organism>
<sequence>MWDAGRWVGESDEALFATVRYDPAPNRNILDVVHATPGQLRFEGGKDDWQDMDVREQRVIEVLRRFRDANGPRAAELRMQIRVRWLTGLTTATASGTSTESREVEAWSRSSSALAASATFARCPG</sequence>
<dbReference type="Proteomes" id="UP000664052">
    <property type="component" value="Unassembled WGS sequence"/>
</dbReference>
<evidence type="ECO:0000313" key="1">
    <source>
        <dbReference type="EMBL" id="MBN8228329.1"/>
    </source>
</evidence>
<protein>
    <submittedName>
        <fullName evidence="1">Uncharacterized protein</fullName>
    </submittedName>
</protein>
<gene>
    <name evidence="1" type="ORF">JYK02_12535</name>
</gene>
<comment type="caution">
    <text evidence="1">The sequence shown here is derived from an EMBL/GenBank/DDBJ whole genome shotgun (WGS) entry which is preliminary data.</text>
</comment>